<protein>
    <submittedName>
        <fullName evidence="1">Uncharacterized protein</fullName>
    </submittedName>
</protein>
<dbReference type="InParanoid" id="A0A1W0W870"/>
<dbReference type="EMBL" id="CM000761">
    <property type="protein sequence ID" value="OQU90541.1"/>
    <property type="molecule type" value="Genomic_DNA"/>
</dbReference>
<organism evidence="1 2">
    <name type="scientific">Sorghum bicolor</name>
    <name type="common">Sorghum</name>
    <name type="synonym">Sorghum vulgare</name>
    <dbReference type="NCBI Taxonomy" id="4558"/>
    <lineage>
        <taxon>Eukaryota</taxon>
        <taxon>Viridiplantae</taxon>
        <taxon>Streptophyta</taxon>
        <taxon>Embryophyta</taxon>
        <taxon>Tracheophyta</taxon>
        <taxon>Spermatophyta</taxon>
        <taxon>Magnoliopsida</taxon>
        <taxon>Liliopsida</taxon>
        <taxon>Poales</taxon>
        <taxon>Poaceae</taxon>
        <taxon>PACMAD clade</taxon>
        <taxon>Panicoideae</taxon>
        <taxon>Andropogonodae</taxon>
        <taxon>Andropogoneae</taxon>
        <taxon>Sorghinae</taxon>
        <taxon>Sorghum</taxon>
    </lineage>
</organism>
<dbReference type="Gramene" id="OQU90541">
    <property type="protein sequence ID" value="OQU90541"/>
    <property type="gene ID" value="SORBI_3002G426650"/>
</dbReference>
<evidence type="ECO:0000313" key="2">
    <source>
        <dbReference type="Proteomes" id="UP000000768"/>
    </source>
</evidence>
<reference evidence="2" key="2">
    <citation type="journal article" date="2018" name="Plant J.">
        <title>The Sorghum bicolor reference genome: improved assembly, gene annotations, a transcriptome atlas, and signatures of genome organization.</title>
        <authorList>
            <person name="McCormick R.F."/>
            <person name="Truong S.K."/>
            <person name="Sreedasyam A."/>
            <person name="Jenkins J."/>
            <person name="Shu S."/>
            <person name="Sims D."/>
            <person name="Kennedy M."/>
            <person name="Amirebrahimi M."/>
            <person name="Weers B.D."/>
            <person name="McKinley B."/>
            <person name="Mattison A."/>
            <person name="Morishige D.T."/>
            <person name="Grimwood J."/>
            <person name="Schmutz J."/>
            <person name="Mullet J.E."/>
        </authorList>
    </citation>
    <scope>NUCLEOTIDE SEQUENCE [LARGE SCALE GENOMIC DNA]</scope>
    <source>
        <strain evidence="2">cv. BTx623</strain>
    </source>
</reference>
<keyword evidence="2" id="KW-1185">Reference proteome</keyword>
<accession>A0A1W0W870</accession>
<dbReference type="AlphaFoldDB" id="A0A1W0W870"/>
<gene>
    <name evidence="1" type="ORF">SORBI_3002G426650</name>
</gene>
<dbReference type="PANTHER" id="PTHR46398:SF8">
    <property type="entry name" value="FUNGAL LIPASE-LIKE DOMAIN-CONTAINING PROTEIN"/>
    <property type="match status" value="1"/>
</dbReference>
<proteinExistence type="predicted"/>
<dbReference type="PANTHER" id="PTHR46398">
    <property type="entry name" value="ALPHA/BETA-HYDROLASES SUPERFAMILY PROTEIN"/>
    <property type="match status" value="1"/>
</dbReference>
<reference evidence="1 2" key="1">
    <citation type="journal article" date="2009" name="Nature">
        <title>The Sorghum bicolor genome and the diversification of grasses.</title>
        <authorList>
            <person name="Paterson A.H."/>
            <person name="Bowers J.E."/>
            <person name="Bruggmann R."/>
            <person name="Dubchak I."/>
            <person name="Grimwood J."/>
            <person name="Gundlach H."/>
            <person name="Haberer G."/>
            <person name="Hellsten U."/>
            <person name="Mitros T."/>
            <person name="Poliakov A."/>
            <person name="Schmutz J."/>
            <person name="Spannagl M."/>
            <person name="Tang H."/>
            <person name="Wang X."/>
            <person name="Wicker T."/>
            <person name="Bharti A.K."/>
            <person name="Chapman J."/>
            <person name="Feltus F.A."/>
            <person name="Gowik U."/>
            <person name="Grigoriev I.V."/>
            <person name="Lyons E."/>
            <person name="Maher C.A."/>
            <person name="Martis M."/>
            <person name="Narechania A."/>
            <person name="Otillar R.P."/>
            <person name="Penning B.W."/>
            <person name="Salamov A.A."/>
            <person name="Wang Y."/>
            <person name="Zhang L."/>
            <person name="Carpita N.C."/>
            <person name="Freeling M."/>
            <person name="Gingle A.R."/>
            <person name="Hash C.T."/>
            <person name="Keller B."/>
            <person name="Klein P."/>
            <person name="Kresovich S."/>
            <person name="McCann M.C."/>
            <person name="Ming R."/>
            <person name="Peterson D.G."/>
            <person name="Mehboob-ur-Rahman"/>
            <person name="Ware D."/>
            <person name="Westhoff P."/>
            <person name="Mayer K.F."/>
            <person name="Messing J."/>
            <person name="Rokhsar D.S."/>
        </authorList>
    </citation>
    <scope>NUCLEOTIDE SEQUENCE [LARGE SCALE GENOMIC DNA]</scope>
    <source>
        <strain evidence="2">cv. BTx623</strain>
    </source>
</reference>
<name>A0A1W0W870_SORBI</name>
<sequence length="255" mass="27987">MALSYTAECALSLACARWVARRLSLSGANDSASWPAASPGSFAPLGPLPSLPLCPPYRLLHNRARGEVALAVRGLGLTRPEDYRRLLDADADDKAWWRAGEPKGAGGLLVRRRGERVLTWGSARSRSARAGSSVSCTGCSTKCASCGGEEEDGEGESKGRRDISHALLTFDPCWHEGLKWYFCICFCSIVVELYGQLLKCYMRRCPPNLPSTGWNEGRSNRGCAAMHMMELKPRAADSWSQSLDYISFVPNYKLF</sequence>
<evidence type="ECO:0000313" key="1">
    <source>
        <dbReference type="EMBL" id="OQU90541.1"/>
    </source>
</evidence>
<dbReference type="Proteomes" id="UP000000768">
    <property type="component" value="Chromosome 2"/>
</dbReference>